<dbReference type="RefSeq" id="WP_126599241.1">
    <property type="nucleotide sequence ID" value="NZ_BIFQ01000001.1"/>
</dbReference>
<comment type="caution">
    <text evidence="1">The sequence shown here is derived from an EMBL/GenBank/DDBJ whole genome shotgun (WGS) entry which is preliminary data.</text>
</comment>
<accession>A0A401ZLK2</accession>
<dbReference type="EMBL" id="BIFQ01000001">
    <property type="protein sequence ID" value="GCE07735.1"/>
    <property type="molecule type" value="Genomic_DNA"/>
</dbReference>
<dbReference type="AlphaFoldDB" id="A0A401ZLK2"/>
<reference evidence="2" key="1">
    <citation type="submission" date="2018-12" db="EMBL/GenBank/DDBJ databases">
        <title>Tengunoibacter tsumagoiensis gen. nov., sp. nov., Dictyobacter kobayashii sp. nov., D. alpinus sp. nov., and D. joshuensis sp. nov. and description of Dictyobacteraceae fam. nov. within the order Ktedonobacterales isolated from Tengu-no-mugimeshi.</title>
        <authorList>
            <person name="Wang C.M."/>
            <person name="Zheng Y."/>
            <person name="Sakai Y."/>
            <person name="Toyoda A."/>
            <person name="Minakuchi Y."/>
            <person name="Abe K."/>
            <person name="Yokota A."/>
            <person name="Yabe S."/>
        </authorList>
    </citation>
    <scope>NUCLEOTIDE SEQUENCE [LARGE SCALE GENOMIC DNA]</scope>
    <source>
        <strain evidence="2">S-27</strain>
    </source>
</reference>
<protein>
    <submittedName>
        <fullName evidence="1">Uncharacterized protein</fullName>
    </submittedName>
</protein>
<dbReference type="OrthoDB" id="170364at2"/>
<dbReference type="Proteomes" id="UP000287224">
    <property type="component" value="Unassembled WGS sequence"/>
</dbReference>
<name>A0A401ZLK2_9CHLR</name>
<evidence type="ECO:0000313" key="2">
    <source>
        <dbReference type="Proteomes" id="UP000287224"/>
    </source>
</evidence>
<gene>
    <name evidence="1" type="ORF">KDAU_50640</name>
</gene>
<keyword evidence="2" id="KW-1185">Reference proteome</keyword>
<proteinExistence type="predicted"/>
<organism evidence="1 2">
    <name type="scientific">Dictyobacter aurantiacus</name>
    <dbReference type="NCBI Taxonomy" id="1936993"/>
    <lineage>
        <taxon>Bacteria</taxon>
        <taxon>Bacillati</taxon>
        <taxon>Chloroflexota</taxon>
        <taxon>Ktedonobacteria</taxon>
        <taxon>Ktedonobacterales</taxon>
        <taxon>Dictyobacteraceae</taxon>
        <taxon>Dictyobacter</taxon>
    </lineage>
</organism>
<sequence>MIIDDTSILTTWYTFAASAPGFLGSAIHLYRQRTGLPLAHQRALLGLHHTSTDTLWTRLQAMPLPRPDHVDADLLRIVAHVLTSCPNATIHTAQLATFLRTPLEP</sequence>
<evidence type="ECO:0000313" key="1">
    <source>
        <dbReference type="EMBL" id="GCE07735.1"/>
    </source>
</evidence>